<evidence type="ECO:0000256" key="4">
    <source>
        <dbReference type="PIRSR" id="PIRSR602678-1"/>
    </source>
</evidence>
<organism evidence="5 6">
    <name type="scientific">Mycoplasmopsis agalactiae (strain NCTC 10123 / CIP 59.7 / PG2)</name>
    <name type="common">Mycoplasma agalactiae</name>
    <dbReference type="NCBI Taxonomy" id="347257"/>
    <lineage>
        <taxon>Bacteria</taxon>
        <taxon>Bacillati</taxon>
        <taxon>Mycoplasmatota</taxon>
        <taxon>Mycoplasmoidales</taxon>
        <taxon>Metamycoplasmataceae</taxon>
        <taxon>Mycoplasmopsis</taxon>
    </lineage>
</organism>
<keyword evidence="6" id="KW-1185">Reference proteome</keyword>
<feature type="binding site" evidence="4">
    <location>
        <position position="225"/>
    </location>
    <ligand>
        <name>a divalent metal cation</name>
        <dbReference type="ChEBI" id="CHEBI:60240"/>
        <label>1</label>
    </ligand>
</feature>
<dbReference type="Proteomes" id="UP000007065">
    <property type="component" value="Chromosome"/>
</dbReference>
<dbReference type="PANTHER" id="PTHR13799">
    <property type="entry name" value="NGG1 INTERACTING FACTOR 3"/>
    <property type="match status" value="1"/>
</dbReference>
<dbReference type="Pfam" id="PF01784">
    <property type="entry name" value="DUF34_NIF3"/>
    <property type="match status" value="1"/>
</dbReference>
<dbReference type="InterPro" id="IPR036069">
    <property type="entry name" value="DUF34/NIF3_sf"/>
</dbReference>
<dbReference type="EMBL" id="CU179680">
    <property type="protein sequence ID" value="CAL58962.1"/>
    <property type="molecule type" value="Genomic_DNA"/>
</dbReference>
<feature type="binding site" evidence="4">
    <location>
        <position position="106"/>
    </location>
    <ligand>
        <name>a divalent metal cation</name>
        <dbReference type="ChEBI" id="CHEBI:60240"/>
        <label>1</label>
    </ligand>
</feature>
<dbReference type="PANTHER" id="PTHR13799:SF14">
    <property type="entry name" value="GTP CYCLOHYDROLASE 1 TYPE 2 HOMOLOG"/>
    <property type="match status" value="1"/>
</dbReference>
<evidence type="ECO:0000313" key="5">
    <source>
        <dbReference type="EMBL" id="CAL58962.1"/>
    </source>
</evidence>
<feature type="binding site" evidence="4">
    <location>
        <position position="66"/>
    </location>
    <ligand>
        <name>a divalent metal cation</name>
        <dbReference type="ChEBI" id="CHEBI:60240"/>
        <label>1</label>
    </ligand>
</feature>
<name>A5IY53_MYCAP</name>
<comment type="similarity">
    <text evidence="1">Belongs to the GTP cyclohydrolase I type 2/NIF3 family.</text>
</comment>
<dbReference type="AlphaFoldDB" id="A5IY53"/>
<evidence type="ECO:0000313" key="6">
    <source>
        <dbReference type="Proteomes" id="UP000007065"/>
    </source>
</evidence>
<dbReference type="GO" id="GO:0005737">
    <property type="term" value="C:cytoplasm"/>
    <property type="evidence" value="ECO:0007669"/>
    <property type="project" value="TreeGrafter"/>
</dbReference>
<dbReference type="GeneID" id="93358027"/>
<dbReference type="FunFam" id="3.40.1390.30:FF:000001">
    <property type="entry name" value="GTP cyclohydrolase 1 type 2"/>
    <property type="match status" value="1"/>
</dbReference>
<feature type="binding site" evidence="4">
    <location>
        <position position="228"/>
    </location>
    <ligand>
        <name>a divalent metal cation</name>
        <dbReference type="ChEBI" id="CHEBI:60240"/>
        <label>1</label>
    </ligand>
</feature>
<sequence>MQIRKITNYLIKQYPLENKEEWDPAGWSLKFNLSEKINGIVVALDLTSEILEKALCLNANLIITHHPFKFYKTWEEEFINAPYKSQILKTLKQKRINVLCLHTNYDNHKFGTSFQIAKMLDLEQNIAHFENSNYPIAIKNVNFKFKELVLLINQKLNLHQMRTNIDFDESKNKIIKNIAVFSGSGAISEISKVDCTYDLIITSDIKWSDWLTYKELKIPILEISHLDEQVFIYDIYNQLSSNFRDITITLVEIKSEPYRNL</sequence>
<dbReference type="KEGG" id="maa:MAG2640"/>
<dbReference type="InterPro" id="IPR002678">
    <property type="entry name" value="DUF34/NIF3"/>
</dbReference>
<proteinExistence type="inferred from homology"/>
<dbReference type="GO" id="GO:0046872">
    <property type="term" value="F:metal ion binding"/>
    <property type="evidence" value="ECO:0007669"/>
    <property type="project" value="UniProtKB-KW"/>
</dbReference>
<gene>
    <name evidence="5" type="ordered locus">MAG2640</name>
</gene>
<protein>
    <recommendedName>
        <fullName evidence="2">GTP cyclohydrolase 1 type 2 homolog</fullName>
    </recommendedName>
</protein>
<dbReference type="STRING" id="347257.MAG2640"/>
<accession>A5IY53</accession>
<feature type="binding site" evidence="4">
    <location>
        <position position="65"/>
    </location>
    <ligand>
        <name>a divalent metal cation</name>
        <dbReference type="ChEBI" id="CHEBI:60240"/>
        <label>1</label>
    </ligand>
</feature>
<dbReference type="Gene3D" id="3.40.1390.30">
    <property type="entry name" value="NIF3 (NGG1p interacting factor 3)-like"/>
    <property type="match status" value="2"/>
</dbReference>
<evidence type="ECO:0000256" key="2">
    <source>
        <dbReference type="ARBA" id="ARBA00022112"/>
    </source>
</evidence>
<dbReference type="RefSeq" id="WP_011949440.1">
    <property type="nucleotide sequence ID" value="NC_009497.1"/>
</dbReference>
<reference evidence="6" key="1">
    <citation type="journal article" date="2007" name="PLoS Genet.">
        <title>Being pathogenic, plastic, and sexual while living with a nearly minimal bacterial genome.</title>
        <authorList>
            <person name="Sirand-Pugnet P."/>
            <person name="Lartigue C."/>
            <person name="Marenda M."/>
            <person name="Jacob D."/>
            <person name="Barre A."/>
            <person name="Barbe V."/>
            <person name="Schenowitz C."/>
            <person name="Mangenot S."/>
            <person name="Couloux A."/>
            <person name="Segurens B."/>
            <person name="de Daruvar A."/>
            <person name="Blanchard A."/>
            <person name="Citti C."/>
        </authorList>
    </citation>
    <scope>NUCLEOTIDE SEQUENCE [LARGE SCALE GENOMIC DNA]</scope>
    <source>
        <strain evidence="6">PG2</strain>
    </source>
</reference>
<keyword evidence="3 4" id="KW-0479">Metal-binding</keyword>
<evidence type="ECO:0000256" key="3">
    <source>
        <dbReference type="ARBA" id="ARBA00022723"/>
    </source>
</evidence>
<dbReference type="SUPFAM" id="SSF102705">
    <property type="entry name" value="NIF3 (NGG1p interacting factor 3)-like"/>
    <property type="match status" value="1"/>
</dbReference>
<evidence type="ECO:0000256" key="1">
    <source>
        <dbReference type="ARBA" id="ARBA00006964"/>
    </source>
</evidence>
<dbReference type="HOGENOM" id="CLU_037423_2_1_14"/>